<keyword evidence="9 18" id="KW-0862">Zinc</keyword>
<dbReference type="NCBIfam" id="TIGR00630">
    <property type="entry name" value="uvra"/>
    <property type="match status" value="1"/>
</dbReference>
<keyword evidence="4 18" id="KW-0677">Repeat</keyword>
<dbReference type="AlphaFoldDB" id="A0AAE3ZMF4"/>
<evidence type="ECO:0000256" key="10">
    <source>
        <dbReference type="ARBA" id="ARBA00022840"/>
    </source>
</evidence>
<dbReference type="GO" id="GO:0016887">
    <property type="term" value="F:ATP hydrolysis activity"/>
    <property type="evidence" value="ECO:0007669"/>
    <property type="project" value="InterPro"/>
</dbReference>
<feature type="domain" description="ABC transporter" evidence="20">
    <location>
        <begin position="612"/>
        <end position="942"/>
    </location>
</feature>
<keyword evidence="8 18" id="KW-0863">Zinc-finger</keyword>
<evidence type="ECO:0000256" key="6">
    <source>
        <dbReference type="ARBA" id="ARBA00022763"/>
    </source>
</evidence>
<evidence type="ECO:0000256" key="13">
    <source>
        <dbReference type="ARBA" id="ARBA00023204"/>
    </source>
</evidence>
<feature type="region of interest" description="Disordered" evidence="19">
    <location>
        <begin position="970"/>
        <end position="991"/>
    </location>
</feature>
<keyword evidence="12 18" id="KW-0238">DNA-binding</keyword>
<dbReference type="EMBL" id="JAVDYC010000001">
    <property type="protein sequence ID" value="MDR7321426.1"/>
    <property type="molecule type" value="Genomic_DNA"/>
</dbReference>
<dbReference type="GO" id="GO:0005524">
    <property type="term" value="F:ATP binding"/>
    <property type="evidence" value="ECO:0007669"/>
    <property type="project" value="UniProtKB-UniRule"/>
</dbReference>
<comment type="subunit">
    <text evidence="18">Forms a heterotetramer with UvrB during the search for lesions.</text>
</comment>
<keyword evidence="14 18" id="KW-0742">SOS response</keyword>
<reference evidence="21 22" key="1">
    <citation type="submission" date="2023-07" db="EMBL/GenBank/DDBJ databases">
        <title>Sequencing the genomes of 1000 actinobacteria strains.</title>
        <authorList>
            <person name="Klenk H.-P."/>
        </authorList>
    </citation>
    <scope>NUCLEOTIDE SEQUENCE [LARGE SCALE GENOMIC DNA]</scope>
    <source>
        <strain evidence="21 22">DSM 44711</strain>
    </source>
</reference>
<dbReference type="GO" id="GO:0003677">
    <property type="term" value="F:DNA binding"/>
    <property type="evidence" value="ECO:0007669"/>
    <property type="project" value="UniProtKB-UniRule"/>
</dbReference>
<dbReference type="GO" id="GO:0009380">
    <property type="term" value="C:excinuclease repair complex"/>
    <property type="evidence" value="ECO:0007669"/>
    <property type="project" value="InterPro"/>
</dbReference>
<dbReference type="InterPro" id="IPR004602">
    <property type="entry name" value="UvrA"/>
</dbReference>
<dbReference type="GO" id="GO:0005737">
    <property type="term" value="C:cytoplasm"/>
    <property type="evidence" value="ECO:0007669"/>
    <property type="project" value="UniProtKB-SubCell"/>
</dbReference>
<evidence type="ECO:0000256" key="8">
    <source>
        <dbReference type="ARBA" id="ARBA00022771"/>
    </source>
</evidence>
<dbReference type="Gene3D" id="3.30.1490.20">
    <property type="entry name" value="ATP-grasp fold, A domain"/>
    <property type="match status" value="1"/>
</dbReference>
<evidence type="ECO:0000256" key="14">
    <source>
        <dbReference type="ARBA" id="ARBA00023236"/>
    </source>
</evidence>
<keyword evidence="7 18" id="KW-0228">DNA excision</keyword>
<dbReference type="PROSITE" id="PS50893">
    <property type="entry name" value="ABC_TRANSPORTER_2"/>
    <property type="match status" value="1"/>
</dbReference>
<evidence type="ECO:0000256" key="7">
    <source>
        <dbReference type="ARBA" id="ARBA00022769"/>
    </source>
</evidence>
<evidence type="ECO:0000256" key="4">
    <source>
        <dbReference type="ARBA" id="ARBA00022737"/>
    </source>
</evidence>
<dbReference type="SMART" id="SM00382">
    <property type="entry name" value="AAA"/>
    <property type="match status" value="1"/>
</dbReference>
<dbReference type="InterPro" id="IPR013815">
    <property type="entry name" value="ATP_grasp_subdomain_1"/>
</dbReference>
<dbReference type="Proteomes" id="UP001183629">
    <property type="component" value="Unassembled WGS sequence"/>
</dbReference>
<evidence type="ECO:0000256" key="12">
    <source>
        <dbReference type="ARBA" id="ARBA00023125"/>
    </source>
</evidence>
<keyword evidence="2 18" id="KW-0963">Cytoplasm</keyword>
<feature type="binding site" evidence="18">
    <location>
        <begin position="32"/>
        <end position="39"/>
    </location>
    <ligand>
        <name>ATP</name>
        <dbReference type="ChEBI" id="CHEBI:30616"/>
    </ligand>
</feature>
<dbReference type="PANTHER" id="PTHR43152">
    <property type="entry name" value="UVRABC SYSTEM PROTEIN A"/>
    <property type="match status" value="1"/>
</dbReference>
<dbReference type="Pfam" id="PF17755">
    <property type="entry name" value="UvrA_DNA-bind"/>
    <property type="match status" value="1"/>
</dbReference>
<dbReference type="GO" id="GO:0009432">
    <property type="term" value="P:SOS response"/>
    <property type="evidence" value="ECO:0007669"/>
    <property type="project" value="UniProtKB-UniRule"/>
</dbReference>
<keyword evidence="11 18" id="KW-0267">Excision nuclease</keyword>
<dbReference type="RefSeq" id="WP_310410425.1">
    <property type="nucleotide sequence ID" value="NZ_JAVDYC010000001.1"/>
</dbReference>
<keyword evidence="6 18" id="KW-0227">DNA damage</keyword>
<evidence type="ECO:0000313" key="22">
    <source>
        <dbReference type="Proteomes" id="UP001183629"/>
    </source>
</evidence>
<organism evidence="21 22">
    <name type="scientific">Catenuloplanes niger</name>
    <dbReference type="NCBI Taxonomy" id="587534"/>
    <lineage>
        <taxon>Bacteria</taxon>
        <taxon>Bacillati</taxon>
        <taxon>Actinomycetota</taxon>
        <taxon>Actinomycetes</taxon>
        <taxon>Micromonosporales</taxon>
        <taxon>Micromonosporaceae</taxon>
        <taxon>Catenuloplanes</taxon>
    </lineage>
</organism>
<dbReference type="Gene3D" id="1.20.1580.10">
    <property type="entry name" value="ABC transporter ATPase like domain"/>
    <property type="match status" value="2"/>
</dbReference>
<dbReference type="FunFam" id="1.20.1580.10:FF:000002">
    <property type="entry name" value="UvrABC system protein A"/>
    <property type="match status" value="1"/>
</dbReference>
<evidence type="ECO:0000256" key="1">
    <source>
        <dbReference type="ARBA" id="ARBA00004496"/>
    </source>
</evidence>
<keyword evidence="3 18" id="KW-0479">Metal-binding</keyword>
<dbReference type="GO" id="GO:0009381">
    <property type="term" value="F:excinuclease ABC activity"/>
    <property type="evidence" value="ECO:0007669"/>
    <property type="project" value="UniProtKB-UniRule"/>
</dbReference>
<feature type="binding site" evidence="18">
    <location>
        <begin position="646"/>
        <end position="653"/>
    </location>
    <ligand>
        <name>ATP</name>
        <dbReference type="ChEBI" id="CHEBI:30616"/>
    </ligand>
</feature>
<dbReference type="NCBIfam" id="NF001503">
    <property type="entry name" value="PRK00349.1"/>
    <property type="match status" value="1"/>
</dbReference>
<protein>
    <recommendedName>
        <fullName evidence="16 18">UvrABC system protein A</fullName>
        <shortName evidence="18">UvrA protein</shortName>
    </recommendedName>
    <alternativeName>
        <fullName evidence="17 18">Excinuclease ABC subunit A</fullName>
    </alternativeName>
</protein>
<proteinExistence type="inferred from homology"/>
<dbReference type="CDD" id="cd03270">
    <property type="entry name" value="ABC_UvrA_I"/>
    <property type="match status" value="1"/>
</dbReference>
<dbReference type="Gene3D" id="3.40.50.300">
    <property type="entry name" value="P-loop containing nucleotide triphosphate hydrolases"/>
    <property type="match status" value="2"/>
</dbReference>
<dbReference type="InterPro" id="IPR041552">
    <property type="entry name" value="UvrA_DNA-bd"/>
</dbReference>
<evidence type="ECO:0000256" key="17">
    <source>
        <dbReference type="ARBA" id="ARBA00042156"/>
    </source>
</evidence>
<dbReference type="Pfam" id="PF17760">
    <property type="entry name" value="UvrA_inter"/>
    <property type="match status" value="1"/>
</dbReference>
<feature type="zinc finger region" description="C4-type" evidence="18">
    <location>
        <begin position="745"/>
        <end position="771"/>
    </location>
</feature>
<dbReference type="Gene3D" id="1.10.8.280">
    <property type="entry name" value="ABC transporter ATPase domain-like"/>
    <property type="match status" value="1"/>
</dbReference>
<evidence type="ECO:0000256" key="18">
    <source>
        <dbReference type="HAMAP-Rule" id="MF_00205"/>
    </source>
</evidence>
<dbReference type="FunFam" id="1.20.1580.10:FF:000001">
    <property type="entry name" value="UvrABC system protein A"/>
    <property type="match status" value="1"/>
</dbReference>
<keyword evidence="10 18" id="KW-0067">ATP-binding</keyword>
<name>A0AAE3ZMF4_9ACTN</name>
<dbReference type="SUPFAM" id="SSF52540">
    <property type="entry name" value="P-loop containing nucleoside triphosphate hydrolases"/>
    <property type="match status" value="2"/>
</dbReference>
<dbReference type="CDD" id="cd03271">
    <property type="entry name" value="ABC_UvrA_II"/>
    <property type="match status" value="1"/>
</dbReference>
<comment type="similarity">
    <text evidence="15 18">Belongs to the ABC transporter superfamily. UvrA family.</text>
</comment>
<evidence type="ECO:0000256" key="5">
    <source>
        <dbReference type="ARBA" id="ARBA00022741"/>
    </source>
</evidence>
<dbReference type="InterPro" id="IPR003593">
    <property type="entry name" value="AAA+_ATPase"/>
</dbReference>
<evidence type="ECO:0000259" key="20">
    <source>
        <dbReference type="PROSITE" id="PS50893"/>
    </source>
</evidence>
<comment type="caution">
    <text evidence="21">The sequence shown here is derived from an EMBL/GenBank/DDBJ whole genome shotgun (WGS) entry which is preliminary data.</text>
</comment>
<evidence type="ECO:0000313" key="21">
    <source>
        <dbReference type="EMBL" id="MDR7321426.1"/>
    </source>
</evidence>
<comment type="function">
    <text evidence="18">The UvrABC repair system catalyzes the recognition and processing of DNA lesions. UvrA is an ATPase and a DNA-binding protein. A damage recognition complex composed of 2 UvrA and 2 UvrB subunits scans DNA for abnormalities. When the presence of a lesion has been verified by UvrB, the UvrA molecules dissociate.</text>
</comment>
<dbReference type="PANTHER" id="PTHR43152:SF3">
    <property type="entry name" value="UVRABC SYSTEM PROTEIN A"/>
    <property type="match status" value="1"/>
</dbReference>
<dbReference type="GO" id="GO:0008270">
    <property type="term" value="F:zinc ion binding"/>
    <property type="evidence" value="ECO:0007669"/>
    <property type="project" value="UniProtKB-UniRule"/>
</dbReference>
<evidence type="ECO:0000256" key="9">
    <source>
        <dbReference type="ARBA" id="ARBA00022833"/>
    </source>
</evidence>
<keyword evidence="22" id="KW-1185">Reference proteome</keyword>
<evidence type="ECO:0000256" key="2">
    <source>
        <dbReference type="ARBA" id="ARBA00022490"/>
    </source>
</evidence>
<evidence type="ECO:0000256" key="16">
    <source>
        <dbReference type="ARBA" id="ARBA00039316"/>
    </source>
</evidence>
<dbReference type="GO" id="GO:0006289">
    <property type="term" value="P:nucleotide-excision repair"/>
    <property type="evidence" value="ECO:0007669"/>
    <property type="project" value="UniProtKB-UniRule"/>
</dbReference>
<dbReference type="InterPro" id="IPR017871">
    <property type="entry name" value="ABC_transporter-like_CS"/>
</dbReference>
<keyword evidence="13 18" id="KW-0234">DNA repair</keyword>
<dbReference type="PROSITE" id="PS00211">
    <property type="entry name" value="ABC_TRANSPORTER_1"/>
    <property type="match status" value="2"/>
</dbReference>
<keyword evidence="5 18" id="KW-0547">Nucleotide-binding</keyword>
<dbReference type="InterPro" id="IPR041102">
    <property type="entry name" value="UvrA_inter"/>
</dbReference>
<evidence type="ECO:0000256" key="11">
    <source>
        <dbReference type="ARBA" id="ARBA00022881"/>
    </source>
</evidence>
<comment type="subcellular location">
    <subcellularLocation>
        <location evidence="1 18">Cytoplasm</location>
    </subcellularLocation>
</comment>
<dbReference type="InterPro" id="IPR003439">
    <property type="entry name" value="ABC_transporter-like_ATP-bd"/>
</dbReference>
<dbReference type="HAMAP" id="MF_00205">
    <property type="entry name" value="UvrA"/>
    <property type="match status" value="1"/>
</dbReference>
<evidence type="ECO:0000256" key="15">
    <source>
        <dbReference type="ARBA" id="ARBA00038000"/>
    </source>
</evidence>
<accession>A0AAE3ZMF4</accession>
<evidence type="ECO:0000256" key="3">
    <source>
        <dbReference type="ARBA" id="ARBA00022723"/>
    </source>
</evidence>
<evidence type="ECO:0000256" key="19">
    <source>
        <dbReference type="SAM" id="MobiDB-lite"/>
    </source>
</evidence>
<sequence>MTDRLIIRGAREHNLRDVSLDLPRDAMIVFTGLSGSGKSSLAFDTIFAEGQRRYVESLSSYARQFLGQMDKPDVDFIEGLSPAVSIDQKSTSRNPRSTVGTITEVYDYLRLLFARAGVPHCPVCGELISKQSPQQIVDRILAMKEGTRFMVLSPVVRGRKGEYVDLFAELQTKGYARARVDGVVHPLTDPPKLKKQEKHTIEVVIDRLSVKASGKQRLTDSVEAALGLSGGLVIFEFVDQPEDDPDRERLFSEHLACPNEHPLAIEDLEPRVFSFNAPYGACPECTGLGTKKEIDPELVIPDTERTLRDGAVQPWSGGQTQEYFLRLLEALGEQEHFTLDTPWRKLSSRAQKTILFGSEDQVHVKYRNRYGRDRSYYTGFEGVMQWIERRHADTESDWSREKYEGYMRDVPCGTCKGARLKPEVLAVTLNDKSIAEVCNLSIGECADFLGEMELNDRQKMIAERVLKEINARLRFLVDVGLDYLSLDRPAGTLSGGEAQRIRLATQIGSGLVGVLYVLDEPSIGLHQRDNHRLIETLLRLKNLGNTLIVVEHDEDTIRQADWVVDIGPGAGEHGGRVVHSGPYAGLLKNKESATGAYLSGRKSIPTPMVRRPRTPDRELVVQGARENNLRGVTVPFPLGQLISVTGVSGSGKSSLVNDILYKVLANQINGAKMVPGRHSRVTGLDQIDKVVGVDQSPIGRTPRSNPATYTGVFDNIRKLFAETTEAKVRGYGPGRFSFNVKGGRCENCAGDGTIKIEMNFLPDVYVPCEVCKGARYNRETLEVHYKGKTISEVLEMPIEEAATFFEPITSIHRHMKTLVEVGLGYVRLGQPAPTLSGGEAQRVKLASELQKRSNGRSVYVLDEPTTGLHFEDIRKLLLVLQGLVDKGNTVIVIEHNLDVIKSSDWLIDMGPEGGHRGGTVLAMGTPEELAEVPGSHTGRFLRPMLGLEGEPAGAKDAVARAAKANGEKVNSVKPVAATKARSSRAKVTASR</sequence>
<dbReference type="InterPro" id="IPR027417">
    <property type="entry name" value="P-loop_NTPase"/>
</dbReference>
<gene>
    <name evidence="18" type="primary">uvrA</name>
    <name evidence="21" type="ORF">J2S44_001676</name>
</gene>
<comment type="caution">
    <text evidence="18">Lacks conserved residue(s) required for the propagation of feature annotation.</text>
</comment>